<evidence type="ECO:0000313" key="1">
    <source>
        <dbReference type="EMBL" id="QDU97328.1"/>
    </source>
</evidence>
<dbReference type="KEGG" id="lcre:Pla8534_51740"/>
<evidence type="ECO:0000313" key="2">
    <source>
        <dbReference type="Proteomes" id="UP000317648"/>
    </source>
</evidence>
<dbReference type="AlphaFoldDB" id="A0A518DZR0"/>
<gene>
    <name evidence="1" type="ORF">Pla8534_51740</name>
</gene>
<sequence>MGMHIGLVAAQTSVAELSAALLKACPNLELVASQKEFASADDLWAWKEANEQFVSAADWSQDTPGKSVYMFWQDGPWAILLDPDYTLASNDNLLQTLSSTFGKVLSFVVESAGGCAFFWCYENGVQRRQISNTDGEVTLEGEPLAEETGIDANNYYMEETEALWRAFGIAPYERLESAVGCIAISVIDRTDYSDL</sequence>
<dbReference type="OrthoDB" id="270655at2"/>
<dbReference type="RefSeq" id="WP_145056113.1">
    <property type="nucleotide sequence ID" value="NZ_CP036433.1"/>
</dbReference>
<dbReference type="EMBL" id="CP036433">
    <property type="protein sequence ID" value="QDU97328.1"/>
    <property type="molecule type" value="Genomic_DNA"/>
</dbReference>
<proteinExistence type="predicted"/>
<keyword evidence="2" id="KW-1185">Reference proteome</keyword>
<accession>A0A518DZR0</accession>
<dbReference type="Proteomes" id="UP000317648">
    <property type="component" value="Chromosome"/>
</dbReference>
<name>A0A518DZR0_9BACT</name>
<reference evidence="1 2" key="1">
    <citation type="submission" date="2019-02" db="EMBL/GenBank/DDBJ databases">
        <title>Deep-cultivation of Planctomycetes and their phenomic and genomic characterization uncovers novel biology.</title>
        <authorList>
            <person name="Wiegand S."/>
            <person name="Jogler M."/>
            <person name="Boedeker C."/>
            <person name="Pinto D."/>
            <person name="Vollmers J."/>
            <person name="Rivas-Marin E."/>
            <person name="Kohn T."/>
            <person name="Peeters S.H."/>
            <person name="Heuer A."/>
            <person name="Rast P."/>
            <person name="Oberbeckmann S."/>
            <person name="Bunk B."/>
            <person name="Jeske O."/>
            <person name="Meyerdierks A."/>
            <person name="Storesund J.E."/>
            <person name="Kallscheuer N."/>
            <person name="Luecker S."/>
            <person name="Lage O.M."/>
            <person name="Pohl T."/>
            <person name="Merkel B.J."/>
            <person name="Hornburger P."/>
            <person name="Mueller R.-W."/>
            <person name="Bruemmer F."/>
            <person name="Labrenz M."/>
            <person name="Spormann A.M."/>
            <person name="Op den Camp H."/>
            <person name="Overmann J."/>
            <person name="Amann R."/>
            <person name="Jetten M.S.M."/>
            <person name="Mascher T."/>
            <person name="Medema M.H."/>
            <person name="Devos D.P."/>
            <person name="Kaster A.-K."/>
            <person name="Ovreas L."/>
            <person name="Rohde M."/>
            <person name="Galperin M.Y."/>
            <person name="Jogler C."/>
        </authorList>
    </citation>
    <scope>NUCLEOTIDE SEQUENCE [LARGE SCALE GENOMIC DNA]</scope>
    <source>
        <strain evidence="1 2">Pla85_3_4</strain>
    </source>
</reference>
<organism evidence="1 2">
    <name type="scientific">Lignipirellula cremea</name>
    <dbReference type="NCBI Taxonomy" id="2528010"/>
    <lineage>
        <taxon>Bacteria</taxon>
        <taxon>Pseudomonadati</taxon>
        <taxon>Planctomycetota</taxon>
        <taxon>Planctomycetia</taxon>
        <taxon>Pirellulales</taxon>
        <taxon>Pirellulaceae</taxon>
        <taxon>Lignipirellula</taxon>
    </lineage>
</organism>
<protein>
    <submittedName>
        <fullName evidence="1">Uncharacterized protein</fullName>
    </submittedName>
</protein>